<comment type="similarity">
    <text evidence="2">In the N-terminal section; belongs to the phytochrome family.</text>
</comment>
<organism evidence="15 16">
    <name type="scientific">Nostoc linckia z8</name>
    <dbReference type="NCBI Taxonomy" id="1628746"/>
    <lineage>
        <taxon>Bacteria</taxon>
        <taxon>Bacillati</taxon>
        <taxon>Cyanobacteriota</taxon>
        <taxon>Cyanophyceae</taxon>
        <taxon>Nostocales</taxon>
        <taxon>Nostocaceae</taxon>
        <taxon>Nostoc</taxon>
    </lineage>
</organism>
<dbReference type="PROSITE" id="PS50109">
    <property type="entry name" value="HIS_KIN"/>
    <property type="match status" value="1"/>
</dbReference>
<dbReference type="CDD" id="cd00082">
    <property type="entry name" value="HisKA"/>
    <property type="match status" value="1"/>
</dbReference>
<evidence type="ECO:0000256" key="6">
    <source>
        <dbReference type="ARBA" id="ARBA00022741"/>
    </source>
</evidence>
<dbReference type="InterPro" id="IPR001789">
    <property type="entry name" value="Sig_transdc_resp-reg_receiver"/>
</dbReference>
<dbReference type="InterPro" id="IPR029016">
    <property type="entry name" value="GAF-like_dom_sf"/>
</dbReference>
<dbReference type="CDD" id="cd17569">
    <property type="entry name" value="REC_HupR-like"/>
    <property type="match status" value="1"/>
</dbReference>
<dbReference type="PROSITE" id="PS50046">
    <property type="entry name" value="PHYTOCHROME_2"/>
    <property type="match status" value="1"/>
</dbReference>
<dbReference type="Proteomes" id="UP000222310">
    <property type="component" value="Unassembled WGS sequence"/>
</dbReference>
<feature type="domain" description="Histidine kinase" evidence="12">
    <location>
        <begin position="549"/>
        <end position="763"/>
    </location>
</feature>
<accession>A0A9Q5ZGJ7</accession>
<dbReference type="SUPFAM" id="SSF55073">
    <property type="entry name" value="Nucleotide cyclase"/>
    <property type="match status" value="1"/>
</dbReference>
<feature type="domain" description="Response regulatory" evidence="13">
    <location>
        <begin position="824"/>
        <end position="940"/>
    </location>
</feature>
<dbReference type="InterPro" id="IPR003018">
    <property type="entry name" value="GAF"/>
</dbReference>
<dbReference type="CDD" id="cd07302">
    <property type="entry name" value="CHD"/>
    <property type="match status" value="1"/>
</dbReference>
<dbReference type="Pfam" id="PF02518">
    <property type="entry name" value="HATPase_c"/>
    <property type="match status" value="1"/>
</dbReference>
<dbReference type="Gene3D" id="1.10.287.130">
    <property type="match status" value="1"/>
</dbReference>
<feature type="domain" description="Phytochrome chromophore attachment site" evidence="11">
    <location>
        <begin position="160"/>
        <end position="323"/>
    </location>
</feature>
<dbReference type="Pfam" id="PF00072">
    <property type="entry name" value="Response_reg"/>
    <property type="match status" value="2"/>
</dbReference>
<dbReference type="EMBL" id="LAHD01000003">
    <property type="protein sequence ID" value="PHK07101.1"/>
    <property type="molecule type" value="Genomic_DNA"/>
</dbReference>
<dbReference type="InterPro" id="IPR011006">
    <property type="entry name" value="CheY-like_superfamily"/>
</dbReference>
<dbReference type="InterPro" id="IPR004358">
    <property type="entry name" value="Sig_transdc_His_kin-like_C"/>
</dbReference>
<evidence type="ECO:0000259" key="14">
    <source>
        <dbReference type="PROSITE" id="PS50125"/>
    </source>
</evidence>
<dbReference type="InterPro" id="IPR003594">
    <property type="entry name" value="HATPase_dom"/>
</dbReference>
<protein>
    <recommendedName>
        <fullName evidence="3">histidine kinase</fullName>
        <ecNumber evidence="3">2.7.13.3</ecNumber>
    </recommendedName>
</protein>
<evidence type="ECO:0000256" key="10">
    <source>
        <dbReference type="PROSITE-ProRule" id="PRU00169"/>
    </source>
</evidence>
<dbReference type="AlphaFoldDB" id="A0A9Q5ZGJ7"/>
<dbReference type="InterPro" id="IPR003661">
    <property type="entry name" value="HisK_dim/P_dom"/>
</dbReference>
<feature type="modified residue" description="4-aspartylphosphate" evidence="10">
    <location>
        <position position="59"/>
    </location>
</feature>
<dbReference type="InterPro" id="IPR036890">
    <property type="entry name" value="HATPase_C_sf"/>
</dbReference>
<dbReference type="GO" id="GO:0005524">
    <property type="term" value="F:ATP binding"/>
    <property type="evidence" value="ECO:0007669"/>
    <property type="project" value="UniProtKB-KW"/>
</dbReference>
<dbReference type="PANTHER" id="PTHR43547">
    <property type="entry name" value="TWO-COMPONENT HISTIDINE KINASE"/>
    <property type="match status" value="1"/>
</dbReference>
<dbReference type="SMART" id="SM00388">
    <property type="entry name" value="HisKA"/>
    <property type="match status" value="1"/>
</dbReference>
<dbReference type="SMART" id="SM00387">
    <property type="entry name" value="HATPase_c"/>
    <property type="match status" value="1"/>
</dbReference>
<keyword evidence="6" id="KW-0547">Nucleotide-binding</keyword>
<reference evidence="15 16" key="1">
    <citation type="submission" date="2015-02" db="EMBL/GenBank/DDBJ databases">
        <title>Nostoc linckia genome annotation.</title>
        <authorList>
            <person name="Zhou Z."/>
        </authorList>
    </citation>
    <scope>NUCLEOTIDE SEQUENCE [LARGE SCALE GENOMIC DNA]</scope>
    <source>
        <strain evidence="16">z8</strain>
    </source>
</reference>
<dbReference type="PROSITE" id="PS50110">
    <property type="entry name" value="RESPONSE_REGULATORY"/>
    <property type="match status" value="2"/>
</dbReference>
<dbReference type="PANTHER" id="PTHR43547:SF2">
    <property type="entry name" value="HYBRID SIGNAL TRANSDUCTION HISTIDINE KINASE C"/>
    <property type="match status" value="1"/>
</dbReference>
<evidence type="ECO:0000256" key="1">
    <source>
        <dbReference type="ARBA" id="ARBA00000085"/>
    </source>
</evidence>
<dbReference type="PRINTS" id="PR00344">
    <property type="entry name" value="BCTRLSENSOR"/>
</dbReference>
<feature type="domain" description="Response regulatory" evidence="13">
    <location>
        <begin position="10"/>
        <end position="125"/>
    </location>
</feature>
<dbReference type="InterPro" id="IPR016132">
    <property type="entry name" value="Phyto_chromo_attachment"/>
</dbReference>
<dbReference type="GO" id="GO:0000155">
    <property type="term" value="F:phosphorelay sensor kinase activity"/>
    <property type="evidence" value="ECO:0007669"/>
    <property type="project" value="InterPro"/>
</dbReference>
<sequence>MKSQANSKPKILVVDDEPDNLDLLYRTFYRDYKVLRATSGPAALDLLAQEGEVAVIISDQRMPMMSGTEFLSLTATQYPDIIRIILTGYTDVEDLVEAINAGKVFKYVTKPWEAEELKGVVRQALDTHNVLKARTRELTRTLRRESLLNTVTNTIRSALDYRQILQAIVDSVGQMLEVDVCLLRPFQDEQLADKGFIYQKPPEEKSDEDTLIQGHKDKQSNVPIFPPSSHLPISPSSLLAHTVWETREVQVIHDVIDDERIQGDTPELQQRREAFAAAEICSSLVVPLICQQELMAVLALHQCSLPRSWGDDEVQLVLMVADQAALALSQAYAYEQVRALAKRESLINTITSAIRSSLDPEDIFAAITQQLGQALQVDGCVLSLWTEEDEFVQSVGLYDSFQHRENFGSPVTEKNISNNNYLLTELPNSQTSIKENPILQEILQTHEPVVIIDVNHSRREIQSFDLSLKMPARSLMVVPLLADGKCIGSITLCESNKTRNWLLSDIDLAKAVAAQAAIAVQQSRLYEKTRQQAERLFELDKQKTEFFQNISHEFRTPITLIQGPLESAVGAGEGLSYSQSAIALRNSRRLLRLVNQLLDLQRLDAGRMQPSFRPCDLVEFVSQIVESFRPYCEKKGLQLTTHLNECPTVYLDMEKFDKVVYNLLSNAMKFTPEGGTISVRLKFAGDRCILEVQDTGIGIVQEQIPHLFERFRQAEGSANRSYEGSGLGLALVKELVELHSGQVSVDSVYGEGTTFKLSLVTGTAHLPTQQVLETPVELNTSRASVELADLELLDQTADNNIENITKNLSSISETQESPLGTGHCILVVDDNPDLRSYVSDILRRNGYQVQTSRNGYEGYRLAKEIIPSLVLTDLMMPLVSGLEMIQMIRSQEKLKGIPIILLTAKVDEETRIEGTEHGADAYLAKPFNDRELLAEVRNLLALKENERRISELNTYLTESVLKRFLPAVLVQKAAAGDLALDLRPEPRLITVLFSDIVGFTQLANTLRSRRVAELLNEYLEAMTKVVFANGGTVDKFMGDAILALYGAPEELTPNEQVRRAINTARGMHRSLDQLNQRWREQGVFDGDRQTGVQFRCGIHQGTAVVGMFGSAERADYTAIGPSVNIAARLQSAAIPGTILVSAAVADYLQEEEITKGSPLELKGVDETVLTFAVTSEVMINR</sequence>
<evidence type="ECO:0000256" key="7">
    <source>
        <dbReference type="ARBA" id="ARBA00022777"/>
    </source>
</evidence>
<dbReference type="SUPFAM" id="SSF55874">
    <property type="entry name" value="ATPase domain of HSP90 chaperone/DNA topoisomerase II/histidine kinase"/>
    <property type="match status" value="1"/>
</dbReference>
<dbReference type="SMART" id="SM00448">
    <property type="entry name" value="REC"/>
    <property type="match status" value="2"/>
</dbReference>
<dbReference type="Pfam" id="PF00512">
    <property type="entry name" value="HisKA"/>
    <property type="match status" value="1"/>
</dbReference>
<dbReference type="InterPro" id="IPR029787">
    <property type="entry name" value="Nucleotide_cyclase"/>
</dbReference>
<dbReference type="GeneID" id="57091924"/>
<dbReference type="InterPro" id="IPR036097">
    <property type="entry name" value="HisK_dim/P_sf"/>
</dbReference>
<dbReference type="RefSeq" id="WP_099067360.1">
    <property type="nucleotide sequence ID" value="NZ_LAHD01000003.1"/>
</dbReference>
<dbReference type="SUPFAM" id="SSF47384">
    <property type="entry name" value="Homodimeric domain of signal transducing histidine kinase"/>
    <property type="match status" value="1"/>
</dbReference>
<dbReference type="InterPro" id="IPR001054">
    <property type="entry name" value="A/G_cyclase"/>
</dbReference>
<evidence type="ECO:0000256" key="3">
    <source>
        <dbReference type="ARBA" id="ARBA00012438"/>
    </source>
</evidence>
<keyword evidence="4 10" id="KW-0597">Phosphoprotein</keyword>
<evidence type="ECO:0000256" key="5">
    <source>
        <dbReference type="ARBA" id="ARBA00022679"/>
    </source>
</evidence>
<dbReference type="SMART" id="SM00044">
    <property type="entry name" value="CYCc"/>
    <property type="match status" value="1"/>
</dbReference>
<dbReference type="SUPFAM" id="SSF52172">
    <property type="entry name" value="CheY-like"/>
    <property type="match status" value="2"/>
</dbReference>
<gene>
    <name evidence="15" type="ORF">VF08_02240</name>
</gene>
<evidence type="ECO:0000256" key="2">
    <source>
        <dbReference type="ARBA" id="ARBA00006402"/>
    </source>
</evidence>
<dbReference type="SUPFAM" id="SSF55781">
    <property type="entry name" value="GAF domain-like"/>
    <property type="match status" value="2"/>
</dbReference>
<dbReference type="FunFam" id="3.30.565.10:FF:000037">
    <property type="entry name" value="Hybrid sensor histidine kinase/response regulator"/>
    <property type="match status" value="1"/>
</dbReference>
<feature type="domain" description="Guanylate cyclase" evidence="14">
    <location>
        <begin position="990"/>
        <end position="1130"/>
    </location>
</feature>
<comment type="caution">
    <text evidence="15">The sequence shown here is derived from an EMBL/GenBank/DDBJ whole genome shotgun (WGS) entry which is preliminary data.</text>
</comment>
<feature type="modified residue" description="4-aspartylphosphate" evidence="10">
    <location>
        <position position="873"/>
    </location>
</feature>
<keyword evidence="5" id="KW-0808">Transferase</keyword>
<evidence type="ECO:0000256" key="8">
    <source>
        <dbReference type="ARBA" id="ARBA00022840"/>
    </source>
</evidence>
<dbReference type="Pfam" id="PF00211">
    <property type="entry name" value="Guanylate_cyc"/>
    <property type="match status" value="1"/>
</dbReference>
<evidence type="ECO:0000259" key="12">
    <source>
        <dbReference type="PROSITE" id="PS50109"/>
    </source>
</evidence>
<evidence type="ECO:0000259" key="13">
    <source>
        <dbReference type="PROSITE" id="PS50110"/>
    </source>
</evidence>
<dbReference type="SMART" id="SM00065">
    <property type="entry name" value="GAF"/>
    <property type="match status" value="2"/>
</dbReference>
<dbReference type="Gene3D" id="3.30.70.1230">
    <property type="entry name" value="Nucleotide cyclase"/>
    <property type="match status" value="1"/>
</dbReference>
<dbReference type="PROSITE" id="PS50125">
    <property type="entry name" value="GUANYLATE_CYCLASE_2"/>
    <property type="match status" value="1"/>
</dbReference>
<dbReference type="Gene3D" id="3.30.565.10">
    <property type="entry name" value="Histidine kinase-like ATPase, C-terminal domain"/>
    <property type="match status" value="1"/>
</dbReference>
<keyword evidence="7" id="KW-0418">Kinase</keyword>
<proteinExistence type="inferred from homology"/>
<evidence type="ECO:0000256" key="4">
    <source>
        <dbReference type="ARBA" id="ARBA00022553"/>
    </source>
</evidence>
<evidence type="ECO:0000313" key="15">
    <source>
        <dbReference type="EMBL" id="PHK07101.1"/>
    </source>
</evidence>
<evidence type="ECO:0000256" key="9">
    <source>
        <dbReference type="ARBA" id="ARBA00023012"/>
    </source>
</evidence>
<dbReference type="Gene3D" id="3.30.450.40">
    <property type="match status" value="2"/>
</dbReference>
<dbReference type="GO" id="GO:0009190">
    <property type="term" value="P:cyclic nucleotide biosynthetic process"/>
    <property type="evidence" value="ECO:0007669"/>
    <property type="project" value="InterPro"/>
</dbReference>
<keyword evidence="8" id="KW-0067">ATP-binding</keyword>
<name>A0A9Q5ZGJ7_NOSLI</name>
<comment type="catalytic activity">
    <reaction evidence="1">
        <text>ATP + protein L-histidine = ADP + protein N-phospho-L-histidine.</text>
        <dbReference type="EC" id="2.7.13.3"/>
    </reaction>
</comment>
<dbReference type="CDD" id="cd16922">
    <property type="entry name" value="HATPase_EvgS-ArcB-TorS-like"/>
    <property type="match status" value="1"/>
</dbReference>
<dbReference type="EC" id="2.7.13.3" evidence="3"/>
<dbReference type="GO" id="GO:0004016">
    <property type="term" value="F:adenylate cyclase activity"/>
    <property type="evidence" value="ECO:0007669"/>
    <property type="project" value="UniProtKB-ARBA"/>
</dbReference>
<dbReference type="Gene3D" id="3.40.50.2300">
    <property type="match status" value="2"/>
</dbReference>
<dbReference type="InterPro" id="IPR005467">
    <property type="entry name" value="His_kinase_dom"/>
</dbReference>
<evidence type="ECO:0000259" key="11">
    <source>
        <dbReference type="PROSITE" id="PS50046"/>
    </source>
</evidence>
<evidence type="ECO:0000313" key="16">
    <source>
        <dbReference type="Proteomes" id="UP000222310"/>
    </source>
</evidence>
<keyword evidence="9" id="KW-0902">Two-component regulatory system</keyword>
<dbReference type="Pfam" id="PF01590">
    <property type="entry name" value="GAF"/>
    <property type="match status" value="2"/>
</dbReference>